<protein>
    <submittedName>
        <fullName evidence="2">Uncharacterized protein</fullName>
    </submittedName>
</protein>
<keyword evidence="1" id="KW-0732">Signal</keyword>
<dbReference type="RefSeq" id="WP_261812519.1">
    <property type="nucleotide sequence ID" value="NZ_CP078078.1"/>
</dbReference>
<feature type="chain" id="PRO_5046407295" evidence="1">
    <location>
        <begin position="20"/>
        <end position="157"/>
    </location>
</feature>
<dbReference type="Proteomes" id="UP000830631">
    <property type="component" value="Chromosome"/>
</dbReference>
<proteinExistence type="predicted"/>
<organism evidence="2 3">
    <name type="scientific">Microbacterium aurugineum</name>
    <dbReference type="NCBI Taxonomy" id="2851642"/>
    <lineage>
        <taxon>Bacteria</taxon>
        <taxon>Bacillati</taxon>
        <taxon>Actinomycetota</taxon>
        <taxon>Actinomycetes</taxon>
        <taxon>Micrococcales</taxon>
        <taxon>Microbacteriaceae</taxon>
        <taxon>Microbacterium</taxon>
    </lineage>
</organism>
<dbReference type="EMBL" id="CP078078">
    <property type="protein sequence ID" value="UPL17523.1"/>
    <property type="molecule type" value="Genomic_DNA"/>
</dbReference>
<keyword evidence="3" id="KW-1185">Reference proteome</keyword>
<evidence type="ECO:0000313" key="3">
    <source>
        <dbReference type="Proteomes" id="UP000830631"/>
    </source>
</evidence>
<accession>A0ABY4IXP0</accession>
<gene>
    <name evidence="2" type="ORF">KV397_07040</name>
</gene>
<evidence type="ECO:0000256" key="1">
    <source>
        <dbReference type="SAM" id="SignalP"/>
    </source>
</evidence>
<name>A0ABY4IXP0_9MICO</name>
<evidence type="ECO:0000313" key="2">
    <source>
        <dbReference type="EMBL" id="UPL17523.1"/>
    </source>
</evidence>
<sequence>MKLRTVLAAVLFGAVLAWGAVPTMASARDDHDVDPLVAAILDDVPGGVIVDATHAVWPALDMALSVPSVSDLTARSVGSCATARFCAYNALSLAGASLSFGGCGVSTVPPSFTVRSVANARSAGYVYARNGATVLKTVSAGNWANVSGTVNNLRCAA</sequence>
<reference evidence="2 3" key="1">
    <citation type="submission" date="2021-06" db="EMBL/GenBank/DDBJ databases">
        <title>Genome-based taxonomic framework of Microbacterium strains isolated from marine environment, the description of four new species and reclassification of four preexisting species.</title>
        <authorList>
            <person name="Lee S.D."/>
            <person name="Kim S.-M."/>
            <person name="Byeon Y.-S."/>
            <person name="Yang H.L."/>
            <person name="Kim I.S."/>
        </authorList>
    </citation>
    <scope>NUCLEOTIDE SEQUENCE [LARGE SCALE GENOMIC DNA]</scope>
    <source>
        <strain evidence="2 3">KSW4-10</strain>
    </source>
</reference>
<feature type="signal peptide" evidence="1">
    <location>
        <begin position="1"/>
        <end position="19"/>
    </location>
</feature>